<dbReference type="Proteomes" id="UP000193391">
    <property type="component" value="Unassembled WGS sequence"/>
</dbReference>
<keyword evidence="1" id="KW-0489">Methyltransferase</keyword>
<keyword evidence="1" id="KW-0808">Transferase</keyword>
<organism evidence="1 2">
    <name type="scientific">Thalassospira mesophila</name>
    <dbReference type="NCBI Taxonomy" id="1293891"/>
    <lineage>
        <taxon>Bacteria</taxon>
        <taxon>Pseudomonadati</taxon>
        <taxon>Pseudomonadota</taxon>
        <taxon>Alphaproteobacteria</taxon>
        <taxon>Rhodospirillales</taxon>
        <taxon>Thalassospiraceae</taxon>
        <taxon>Thalassospira</taxon>
    </lineage>
</organism>
<evidence type="ECO:0000313" key="2">
    <source>
        <dbReference type="Proteomes" id="UP000193391"/>
    </source>
</evidence>
<dbReference type="AlphaFoldDB" id="A0A1Y2L4R8"/>
<keyword evidence="2" id="KW-1185">Reference proteome</keyword>
<dbReference type="Pfam" id="PF13489">
    <property type="entry name" value="Methyltransf_23"/>
    <property type="match status" value="1"/>
</dbReference>
<proteinExistence type="predicted"/>
<dbReference type="GO" id="GO:0008168">
    <property type="term" value="F:methyltransferase activity"/>
    <property type="evidence" value="ECO:0007669"/>
    <property type="project" value="UniProtKB-KW"/>
</dbReference>
<dbReference type="SUPFAM" id="SSF53335">
    <property type="entry name" value="S-adenosyl-L-methionine-dependent methyltransferases"/>
    <property type="match status" value="1"/>
</dbReference>
<dbReference type="RefSeq" id="WP_085578713.1">
    <property type="nucleotide sequence ID" value="NZ_JFKA01000001.1"/>
</dbReference>
<dbReference type="OrthoDB" id="9815644at2"/>
<sequence length="355" mass="40547">MTTYTVDKVLYEQSDFPVFQNRMYATERLAKDCPRGDIKLVEDRNTGLIYNSSFRPELMIYDENYQNEQGVSAHFQNHLEEVSCIVEEYMGRHSLVEVGCGKGLFLEKLLDKGIDVTGFDPTYEGSNSKVQRRYFEPGLGISGTGLILRHVLEHIQDPFNFLMDLKNANLGKGRIYIEVPCFEWICQKKSWFDIFYEHVNYFRISDFYRMFENVIKSGKIFGGQYIYVVAELSSLRTPRRDTDDPVTFPSDFTNSLSERSIGTTAKSAIWGGASKGVIFSLLKSRIGQTVDVVIDINPRKQGKFLPATGIKVQSPEEGLANLPLGSDIYVMNSNYLHEIKTMSNNAYNYVQVDHE</sequence>
<dbReference type="Gene3D" id="3.40.50.150">
    <property type="entry name" value="Vaccinia Virus protein VP39"/>
    <property type="match status" value="1"/>
</dbReference>
<evidence type="ECO:0000313" key="1">
    <source>
        <dbReference type="EMBL" id="OSQ40473.1"/>
    </source>
</evidence>
<name>A0A1Y2L4R8_9PROT</name>
<dbReference type="EMBL" id="JFKA01000001">
    <property type="protein sequence ID" value="OSQ40473.1"/>
    <property type="molecule type" value="Genomic_DNA"/>
</dbReference>
<dbReference type="InterPro" id="IPR029063">
    <property type="entry name" value="SAM-dependent_MTases_sf"/>
</dbReference>
<gene>
    <name evidence="1" type="ORF">TMES_01385</name>
</gene>
<accession>A0A1Y2L4R8</accession>
<protein>
    <submittedName>
        <fullName evidence="1">Methyltransferase</fullName>
    </submittedName>
</protein>
<dbReference type="GO" id="GO:0032259">
    <property type="term" value="P:methylation"/>
    <property type="evidence" value="ECO:0007669"/>
    <property type="project" value="UniProtKB-KW"/>
</dbReference>
<comment type="caution">
    <text evidence="1">The sequence shown here is derived from an EMBL/GenBank/DDBJ whole genome shotgun (WGS) entry which is preliminary data.</text>
</comment>
<reference evidence="1 2" key="1">
    <citation type="submission" date="2014-03" db="EMBL/GenBank/DDBJ databases">
        <title>The draft genome sequence of Thalassospira mesophila JCM 18969.</title>
        <authorList>
            <person name="Lai Q."/>
            <person name="Shao Z."/>
        </authorList>
    </citation>
    <scope>NUCLEOTIDE SEQUENCE [LARGE SCALE GENOMIC DNA]</scope>
    <source>
        <strain evidence="1 2">JCM 18969</strain>
    </source>
</reference>
<dbReference type="Gene3D" id="3.40.50.720">
    <property type="entry name" value="NAD(P)-binding Rossmann-like Domain"/>
    <property type="match status" value="1"/>
</dbReference>
<dbReference type="STRING" id="1293891.TMES_01385"/>